<evidence type="ECO:0000259" key="4">
    <source>
        <dbReference type="PROSITE" id="PS50228"/>
    </source>
</evidence>
<dbReference type="PROSITE" id="PS50228">
    <property type="entry name" value="SUEL_LECTIN"/>
    <property type="match status" value="1"/>
</dbReference>
<proteinExistence type="predicted"/>
<name>A0AAD9DPC0_9TELE</name>
<reference evidence="5" key="1">
    <citation type="submission" date="2023-03" db="EMBL/GenBank/DDBJ databases">
        <title>Electrophorus voltai genome.</title>
        <authorList>
            <person name="Bian C."/>
        </authorList>
    </citation>
    <scope>NUCLEOTIDE SEQUENCE</scope>
    <source>
        <strain evidence="5">CB-2022</strain>
        <tissue evidence="5">Muscle</tissue>
    </source>
</reference>
<dbReference type="AlphaFoldDB" id="A0AAD9DPC0"/>
<keyword evidence="1" id="KW-0348">Hemagglutinin</keyword>
<dbReference type="FunFam" id="2.60.120.740:FF:000003">
    <property type="entry name" value="Protein eva-1 homolog C"/>
    <property type="match status" value="1"/>
</dbReference>
<gene>
    <name evidence="5" type="ORF">P4O66_017339</name>
</gene>
<organism evidence="5 6">
    <name type="scientific">Electrophorus voltai</name>
    <dbReference type="NCBI Taxonomy" id="2609070"/>
    <lineage>
        <taxon>Eukaryota</taxon>
        <taxon>Metazoa</taxon>
        <taxon>Chordata</taxon>
        <taxon>Craniata</taxon>
        <taxon>Vertebrata</taxon>
        <taxon>Euteleostomi</taxon>
        <taxon>Actinopterygii</taxon>
        <taxon>Neopterygii</taxon>
        <taxon>Teleostei</taxon>
        <taxon>Ostariophysi</taxon>
        <taxon>Gymnotiformes</taxon>
        <taxon>Gymnotoidei</taxon>
        <taxon>Gymnotidae</taxon>
        <taxon>Electrophorus</taxon>
    </lineage>
</organism>
<dbReference type="InterPro" id="IPR043159">
    <property type="entry name" value="Lectin_gal-bd_sf"/>
</dbReference>
<dbReference type="InterPro" id="IPR000922">
    <property type="entry name" value="Lectin_gal-bd_dom"/>
</dbReference>
<accession>A0AAD9DPC0</accession>
<feature type="non-terminal residue" evidence="5">
    <location>
        <position position="1"/>
    </location>
</feature>
<dbReference type="CDD" id="cd22836">
    <property type="entry name" value="Gal_Rha_Lectin_RBL_rpt2"/>
    <property type="match status" value="1"/>
</dbReference>
<keyword evidence="2" id="KW-0430">Lectin</keyword>
<keyword evidence="3" id="KW-0677">Repeat</keyword>
<evidence type="ECO:0000256" key="2">
    <source>
        <dbReference type="ARBA" id="ARBA00022734"/>
    </source>
</evidence>
<evidence type="ECO:0000313" key="5">
    <source>
        <dbReference type="EMBL" id="KAK1786962.1"/>
    </source>
</evidence>
<evidence type="ECO:0000256" key="1">
    <source>
        <dbReference type="ARBA" id="ARBA00022546"/>
    </source>
</evidence>
<dbReference type="EMBL" id="JAROKS010000024">
    <property type="protein sequence ID" value="KAK1786962.1"/>
    <property type="molecule type" value="Genomic_DNA"/>
</dbReference>
<keyword evidence="6" id="KW-1185">Reference proteome</keyword>
<dbReference type="Proteomes" id="UP001239994">
    <property type="component" value="Unassembled WGS sequence"/>
</dbReference>
<comment type="caution">
    <text evidence="5">The sequence shown here is derived from an EMBL/GenBank/DDBJ whole genome shotgun (WGS) entry which is preliminary data.</text>
</comment>
<evidence type="ECO:0000313" key="6">
    <source>
        <dbReference type="Proteomes" id="UP001239994"/>
    </source>
</evidence>
<evidence type="ECO:0000256" key="3">
    <source>
        <dbReference type="ARBA" id="ARBA00022737"/>
    </source>
</evidence>
<dbReference type="Pfam" id="PF02140">
    <property type="entry name" value="SUEL_Lectin"/>
    <property type="match status" value="2"/>
</dbReference>
<dbReference type="Gene3D" id="2.60.120.740">
    <property type="match status" value="2"/>
</dbReference>
<feature type="domain" description="SUEL-type lectin" evidence="4">
    <location>
        <begin position="65"/>
        <end position="155"/>
    </location>
</feature>
<dbReference type="PANTHER" id="PTHR46780">
    <property type="entry name" value="PROTEIN EVA-1"/>
    <property type="match status" value="1"/>
</dbReference>
<sequence>MRSSEVTGWLGCTKFVTEVRGEVGCEGKSSCVVPATNSVFSDPCFGTYKYLTINYSCVELKASVTCEGDDAVLTCGDDFITVYCANYGRTDFTTCSAGAPKNQIAKTDCYANNTLSEVKNRCEGKKKCVVPATNSVFSDPCYSTYKYLSIGYSCRDH</sequence>
<protein>
    <recommendedName>
        <fullName evidence="4">SUEL-type lectin domain-containing protein</fullName>
    </recommendedName>
</protein>
<dbReference type="GO" id="GO:0030246">
    <property type="term" value="F:carbohydrate binding"/>
    <property type="evidence" value="ECO:0007669"/>
    <property type="project" value="UniProtKB-KW"/>
</dbReference>